<accession>A0A5C6EQ18</accession>
<dbReference type="InterPro" id="IPR017850">
    <property type="entry name" value="Alkaline_phosphatase_core_sf"/>
</dbReference>
<dbReference type="Gene3D" id="3.30.1120.10">
    <property type="match status" value="1"/>
</dbReference>
<gene>
    <name evidence="8" type="primary">atsA_70</name>
    <name evidence="8" type="ORF">Poly59_42730</name>
</gene>
<evidence type="ECO:0000259" key="7">
    <source>
        <dbReference type="Pfam" id="PF13088"/>
    </source>
</evidence>
<keyword evidence="3 8" id="KW-0378">Hydrolase</keyword>
<protein>
    <submittedName>
        <fullName evidence="8">Arylsulfatase</fullName>
        <ecNumber evidence="8">3.1.6.1</ecNumber>
    </submittedName>
</protein>
<keyword evidence="4" id="KW-0106">Calcium</keyword>
<organism evidence="8 9">
    <name type="scientific">Rubripirellula reticaptiva</name>
    <dbReference type="NCBI Taxonomy" id="2528013"/>
    <lineage>
        <taxon>Bacteria</taxon>
        <taxon>Pseudomonadati</taxon>
        <taxon>Planctomycetota</taxon>
        <taxon>Planctomycetia</taxon>
        <taxon>Pirellulales</taxon>
        <taxon>Pirellulaceae</taxon>
        <taxon>Rubripirellula</taxon>
    </lineage>
</organism>
<evidence type="ECO:0000256" key="3">
    <source>
        <dbReference type="ARBA" id="ARBA00022801"/>
    </source>
</evidence>
<feature type="signal peptide" evidence="5">
    <location>
        <begin position="1"/>
        <end position="21"/>
    </location>
</feature>
<dbReference type="InterPro" id="IPR011040">
    <property type="entry name" value="Sialidase"/>
</dbReference>
<reference evidence="8 9" key="1">
    <citation type="submission" date="2019-02" db="EMBL/GenBank/DDBJ databases">
        <title>Deep-cultivation of Planctomycetes and their phenomic and genomic characterization uncovers novel biology.</title>
        <authorList>
            <person name="Wiegand S."/>
            <person name="Jogler M."/>
            <person name="Boedeker C."/>
            <person name="Pinto D."/>
            <person name="Vollmers J."/>
            <person name="Rivas-Marin E."/>
            <person name="Kohn T."/>
            <person name="Peeters S.H."/>
            <person name="Heuer A."/>
            <person name="Rast P."/>
            <person name="Oberbeckmann S."/>
            <person name="Bunk B."/>
            <person name="Jeske O."/>
            <person name="Meyerdierks A."/>
            <person name="Storesund J.E."/>
            <person name="Kallscheuer N."/>
            <person name="Luecker S."/>
            <person name="Lage O.M."/>
            <person name="Pohl T."/>
            <person name="Merkel B.J."/>
            <person name="Hornburger P."/>
            <person name="Mueller R.-W."/>
            <person name="Bruemmer F."/>
            <person name="Labrenz M."/>
            <person name="Spormann A.M."/>
            <person name="Op Den Camp H."/>
            <person name="Overmann J."/>
            <person name="Amann R."/>
            <person name="Jetten M.S.M."/>
            <person name="Mascher T."/>
            <person name="Medema M.H."/>
            <person name="Devos D.P."/>
            <person name="Kaster A.-K."/>
            <person name="Ovreas L."/>
            <person name="Rohde M."/>
            <person name="Galperin M.Y."/>
            <person name="Jogler C."/>
        </authorList>
    </citation>
    <scope>NUCLEOTIDE SEQUENCE [LARGE SCALE GENOMIC DNA]</scope>
    <source>
        <strain evidence="8 9">Poly59</strain>
    </source>
</reference>
<dbReference type="EC" id="3.1.6.1" evidence="8"/>
<feature type="domain" description="Sulfatase N-terminal" evidence="6">
    <location>
        <begin position="25"/>
        <end position="365"/>
    </location>
</feature>
<dbReference type="PROSITE" id="PS00149">
    <property type="entry name" value="SULFATASE_2"/>
    <property type="match status" value="1"/>
</dbReference>
<dbReference type="InterPro" id="IPR024607">
    <property type="entry name" value="Sulfatase_CS"/>
</dbReference>
<dbReference type="CDD" id="cd16143">
    <property type="entry name" value="ARS_like"/>
    <property type="match status" value="1"/>
</dbReference>
<keyword evidence="5" id="KW-0732">Signal</keyword>
<dbReference type="Pfam" id="PF00884">
    <property type="entry name" value="Sulfatase"/>
    <property type="match status" value="1"/>
</dbReference>
<dbReference type="Gene3D" id="2.120.10.10">
    <property type="match status" value="1"/>
</dbReference>
<evidence type="ECO:0000313" key="9">
    <source>
        <dbReference type="Proteomes" id="UP000317977"/>
    </source>
</evidence>
<evidence type="ECO:0000256" key="4">
    <source>
        <dbReference type="ARBA" id="ARBA00022837"/>
    </source>
</evidence>
<dbReference type="Gene3D" id="3.40.720.10">
    <property type="entry name" value="Alkaline Phosphatase, subunit A"/>
    <property type="match status" value="1"/>
</dbReference>
<evidence type="ECO:0000256" key="1">
    <source>
        <dbReference type="ARBA" id="ARBA00008779"/>
    </source>
</evidence>
<evidence type="ECO:0000313" key="8">
    <source>
        <dbReference type="EMBL" id="TWU49651.1"/>
    </source>
</evidence>
<evidence type="ECO:0000259" key="6">
    <source>
        <dbReference type="Pfam" id="PF00884"/>
    </source>
</evidence>
<dbReference type="GO" id="GO:0046872">
    <property type="term" value="F:metal ion binding"/>
    <property type="evidence" value="ECO:0007669"/>
    <property type="project" value="UniProtKB-KW"/>
</dbReference>
<dbReference type="PANTHER" id="PTHR42693">
    <property type="entry name" value="ARYLSULFATASE FAMILY MEMBER"/>
    <property type="match status" value="1"/>
</dbReference>
<feature type="chain" id="PRO_5022819048" evidence="5">
    <location>
        <begin position="22"/>
        <end position="826"/>
    </location>
</feature>
<dbReference type="Proteomes" id="UP000317977">
    <property type="component" value="Unassembled WGS sequence"/>
</dbReference>
<evidence type="ECO:0000256" key="5">
    <source>
        <dbReference type="SAM" id="SignalP"/>
    </source>
</evidence>
<feature type="domain" description="Sialidase" evidence="7">
    <location>
        <begin position="536"/>
        <end position="740"/>
    </location>
</feature>
<dbReference type="PANTHER" id="PTHR42693:SF53">
    <property type="entry name" value="ENDO-4-O-SULFATASE"/>
    <property type="match status" value="1"/>
</dbReference>
<sequence length="826" mass="90180" precursor="true">MMRLLGPLLIAVWWCGSLAFASTQPNVVFILVDDMGYGDASCFNPDSKIATPNINGLARDGMRFTDAHAAGPLCHMSRYGLMTGRYPFRTDVSKWPEQALITSGQGTTASVLKHRGYQTAMVGKWHLGFNEDGYEKRLPGGPVDCGFDSFFGIRASTDIPPYFYISGDRAVAPPTDRIEANASEGWSPIQGEFWRAGGIAPDLELHDVLPRFTDEAVSVITQHSASGPSDKPLFLYLAYPAPHTPWLPSQEFSGKSGAGMYGDFAMMVDSMVGRVLKSIDDAGIRDNTLVIFSSDNGPVWYAEDVERFGHDSVGGLRGMKADAWEGGHRMPFIARWPGHVESGTRNDQTISFVDVMATLADVAGVPLGDDEGPDSFSFLSLLEGNHKPTRDSLAISSGKGLKTIRSGRWKLILGAGSGGFSKPSRSNSNEVQAKGQLYDLHADLSESTNLYDSMPDRVAELTAIWKTIDEEGRSRSGPPSVSLLDLSNDTDRQVVIAEGTTETYQGHPTTELLADGKTMLAVWCVNHGGSAGPMARSDDGGKTWTRIDETLPPGYSRHQNCPSIYRMSDPAGKERIWVFSAALGKRGGPGMPSIVSEDNGKTWTEKPPLGFPCVMTFSSVVKLTDGRYLGMYHNGKDGEDQPPLGVFQTITDDGGVTWSQPKVVAEVGQKNPCEPFAFRSPDGRELCCLMRENTHTGNSLMMFSKDEGEHWTTPIETSWELTGDRHAGVQLPDGRWFIAFRDVALDSPTKGHFVAWVGTYDDIKNARPGETRIKLLHSHAKRVNDCGYPGIELLPDGTIVATTYIKYRPGPEKHSVVSVRLTTDDF</sequence>
<comment type="caution">
    <text evidence="8">The sequence shown here is derived from an EMBL/GenBank/DDBJ whole genome shotgun (WGS) entry which is preliminary data.</text>
</comment>
<comment type="similarity">
    <text evidence="1">Belongs to the sulfatase family.</text>
</comment>
<dbReference type="SUPFAM" id="SSF53649">
    <property type="entry name" value="Alkaline phosphatase-like"/>
    <property type="match status" value="1"/>
</dbReference>
<dbReference type="AlphaFoldDB" id="A0A5C6EQ18"/>
<dbReference type="Pfam" id="PF13088">
    <property type="entry name" value="BNR_2"/>
    <property type="match status" value="1"/>
</dbReference>
<dbReference type="SUPFAM" id="SSF50939">
    <property type="entry name" value="Sialidases"/>
    <property type="match status" value="1"/>
</dbReference>
<proteinExistence type="inferred from homology"/>
<dbReference type="OrthoDB" id="9783154at2"/>
<keyword evidence="9" id="KW-1185">Reference proteome</keyword>
<dbReference type="RefSeq" id="WP_146535870.1">
    <property type="nucleotide sequence ID" value="NZ_SJPX01000004.1"/>
</dbReference>
<name>A0A5C6EQ18_9BACT</name>
<dbReference type="GO" id="GO:0004065">
    <property type="term" value="F:arylsulfatase activity"/>
    <property type="evidence" value="ECO:0007669"/>
    <property type="project" value="UniProtKB-EC"/>
</dbReference>
<keyword evidence="2" id="KW-0479">Metal-binding</keyword>
<dbReference type="EMBL" id="SJPX01000004">
    <property type="protein sequence ID" value="TWU49651.1"/>
    <property type="molecule type" value="Genomic_DNA"/>
</dbReference>
<dbReference type="InterPro" id="IPR000917">
    <property type="entry name" value="Sulfatase_N"/>
</dbReference>
<dbReference type="InterPro" id="IPR036278">
    <property type="entry name" value="Sialidase_sf"/>
</dbReference>
<dbReference type="InterPro" id="IPR050738">
    <property type="entry name" value="Sulfatase"/>
</dbReference>
<evidence type="ECO:0000256" key="2">
    <source>
        <dbReference type="ARBA" id="ARBA00022723"/>
    </source>
</evidence>
<dbReference type="CDD" id="cd15482">
    <property type="entry name" value="Sialidase_non-viral"/>
    <property type="match status" value="1"/>
</dbReference>